<dbReference type="Gene3D" id="3.40.50.1820">
    <property type="entry name" value="alpha/beta hydrolase"/>
    <property type="match status" value="2"/>
</dbReference>
<dbReference type="InterPro" id="IPR005152">
    <property type="entry name" value="Lipase_secreted"/>
</dbReference>
<dbReference type="SUPFAM" id="SSF53474">
    <property type="entry name" value="alpha/beta-Hydrolases"/>
    <property type="match status" value="1"/>
</dbReference>
<accession>A0A6J7RGW6</accession>
<gene>
    <name evidence="1" type="ORF">UFOPK4175_00061</name>
</gene>
<dbReference type="EMBL" id="CAFBPX010000005">
    <property type="protein sequence ID" value="CAB5027987.1"/>
    <property type="molecule type" value="Genomic_DNA"/>
</dbReference>
<dbReference type="InterPro" id="IPR029058">
    <property type="entry name" value="AB_hydrolase_fold"/>
</dbReference>
<dbReference type="Pfam" id="PF03583">
    <property type="entry name" value="LIP"/>
    <property type="match status" value="1"/>
</dbReference>
<sequence length="407" mass="42221">MSLKNRSVRLLILTVSATAMLLPGASLAQAGAMIKAPTGNAFYTASAKQIKAGKPGTIIWARQVKYTANGRVALPSASKTMVVLYRSLDPKGKPIAVSGIIDLPKGKAPKGGFKMISWAHGTTGAADVCAPSRNADGGPADSYISYATASYDGWLKAGYAVLRTDYEGLGTPGAHPYLNGLSEGRGVVDIALAARQLYPTLSKDWLIGGHSQGGHAALFAASLAPKLAPKLNMKGVFAYAPASHLYEQGQAVSNLGDGFKGLTGLIVLILNSAARDAGVDPSTLVTPQITALLPKIEEVCSAQLGGADIFGNIAPKDVLKAGATTARIDAALKAMNPNLKIKAPVLIAQGLGDTTVFPSFTEALVNELKKSGDKVTYDTFTGLTHSGVVTDPAAQAVVSKWIKARLR</sequence>
<dbReference type="GO" id="GO:0016042">
    <property type="term" value="P:lipid catabolic process"/>
    <property type="evidence" value="ECO:0007669"/>
    <property type="project" value="InterPro"/>
</dbReference>
<dbReference type="PIRSF" id="PIRSF029171">
    <property type="entry name" value="Esterase_LipA"/>
    <property type="match status" value="1"/>
</dbReference>
<name>A0A6J7RGW6_9ZZZZ</name>
<dbReference type="GO" id="GO:0004806">
    <property type="term" value="F:triacylglycerol lipase activity"/>
    <property type="evidence" value="ECO:0007669"/>
    <property type="project" value="InterPro"/>
</dbReference>
<reference evidence="1" key="1">
    <citation type="submission" date="2020-05" db="EMBL/GenBank/DDBJ databases">
        <authorList>
            <person name="Chiriac C."/>
            <person name="Salcher M."/>
            <person name="Ghai R."/>
            <person name="Kavagutti S V."/>
        </authorList>
    </citation>
    <scope>NUCLEOTIDE SEQUENCE</scope>
</reference>
<evidence type="ECO:0000313" key="1">
    <source>
        <dbReference type="EMBL" id="CAB5027987.1"/>
    </source>
</evidence>
<dbReference type="AlphaFoldDB" id="A0A6J7RGW6"/>
<dbReference type="PANTHER" id="PTHR34853:SF1">
    <property type="entry name" value="LIPASE 5"/>
    <property type="match status" value="1"/>
</dbReference>
<proteinExistence type="predicted"/>
<dbReference type="PANTHER" id="PTHR34853">
    <property type="match status" value="1"/>
</dbReference>
<organism evidence="1">
    <name type="scientific">freshwater metagenome</name>
    <dbReference type="NCBI Taxonomy" id="449393"/>
    <lineage>
        <taxon>unclassified sequences</taxon>
        <taxon>metagenomes</taxon>
        <taxon>ecological metagenomes</taxon>
    </lineage>
</organism>
<protein>
    <submittedName>
        <fullName evidence="1">Unannotated protein</fullName>
    </submittedName>
</protein>